<accession>A0A5A7Q5S1</accession>
<dbReference type="Proteomes" id="UP000325081">
    <property type="component" value="Unassembled WGS sequence"/>
</dbReference>
<keyword evidence="2" id="KW-1185">Reference proteome</keyword>
<protein>
    <submittedName>
        <fullName evidence="1">FMN-dependent alpha-hydroxy acid dehydrogenase</fullName>
    </submittedName>
</protein>
<reference evidence="2" key="1">
    <citation type="journal article" date="2019" name="Curr. Biol.">
        <title>Genome Sequence of Striga asiatica Provides Insight into the Evolution of Plant Parasitism.</title>
        <authorList>
            <person name="Yoshida S."/>
            <person name="Kim S."/>
            <person name="Wafula E.K."/>
            <person name="Tanskanen J."/>
            <person name="Kim Y.M."/>
            <person name="Honaas L."/>
            <person name="Yang Z."/>
            <person name="Spallek T."/>
            <person name="Conn C.E."/>
            <person name="Ichihashi Y."/>
            <person name="Cheong K."/>
            <person name="Cui S."/>
            <person name="Der J.P."/>
            <person name="Gundlach H."/>
            <person name="Jiao Y."/>
            <person name="Hori C."/>
            <person name="Ishida J.K."/>
            <person name="Kasahara H."/>
            <person name="Kiba T."/>
            <person name="Kim M.S."/>
            <person name="Koo N."/>
            <person name="Laohavisit A."/>
            <person name="Lee Y.H."/>
            <person name="Lumba S."/>
            <person name="McCourt P."/>
            <person name="Mortimer J.C."/>
            <person name="Mutuku J.M."/>
            <person name="Nomura T."/>
            <person name="Sasaki-Sekimoto Y."/>
            <person name="Seto Y."/>
            <person name="Wang Y."/>
            <person name="Wakatake T."/>
            <person name="Sakakibara H."/>
            <person name="Demura T."/>
            <person name="Yamaguchi S."/>
            <person name="Yoneyama K."/>
            <person name="Manabe R.I."/>
            <person name="Nelson D.C."/>
            <person name="Schulman A.H."/>
            <person name="Timko M.P."/>
            <person name="dePamphilis C.W."/>
            <person name="Choi D."/>
            <person name="Shirasu K."/>
        </authorList>
    </citation>
    <scope>NUCLEOTIDE SEQUENCE [LARGE SCALE GENOMIC DNA]</scope>
    <source>
        <strain evidence="2">cv. UVA1</strain>
    </source>
</reference>
<evidence type="ECO:0000313" key="1">
    <source>
        <dbReference type="EMBL" id="GER40595.1"/>
    </source>
</evidence>
<comment type="caution">
    <text evidence="1">The sequence shown here is derived from an EMBL/GenBank/DDBJ whole genome shotgun (WGS) entry which is preliminary data.</text>
</comment>
<name>A0A5A7Q5S1_STRAF</name>
<gene>
    <name evidence="1" type="ORF">STAS_17286</name>
</gene>
<organism evidence="1 2">
    <name type="scientific">Striga asiatica</name>
    <name type="common">Asiatic witchweed</name>
    <name type="synonym">Buchnera asiatica</name>
    <dbReference type="NCBI Taxonomy" id="4170"/>
    <lineage>
        <taxon>Eukaryota</taxon>
        <taxon>Viridiplantae</taxon>
        <taxon>Streptophyta</taxon>
        <taxon>Embryophyta</taxon>
        <taxon>Tracheophyta</taxon>
        <taxon>Spermatophyta</taxon>
        <taxon>Magnoliopsida</taxon>
        <taxon>eudicotyledons</taxon>
        <taxon>Gunneridae</taxon>
        <taxon>Pentapetalae</taxon>
        <taxon>asterids</taxon>
        <taxon>lamiids</taxon>
        <taxon>Lamiales</taxon>
        <taxon>Orobanchaceae</taxon>
        <taxon>Buchnereae</taxon>
        <taxon>Striga</taxon>
    </lineage>
</organism>
<dbReference type="AlphaFoldDB" id="A0A5A7Q5S1"/>
<evidence type="ECO:0000313" key="2">
    <source>
        <dbReference type="Proteomes" id="UP000325081"/>
    </source>
</evidence>
<proteinExistence type="predicted"/>
<sequence length="119" mass="13672">MRSVCLRLCSKLLYVMTEGWISKSFISERMARASWTMPVLEYTNASMSHTVWLEAHPTKFSRRSLQNESAFESRKGRVTFFFEHPLKMAPESARTLLSGQQMGDDELCVPRVADAEHVL</sequence>
<dbReference type="EMBL" id="BKCP01005927">
    <property type="protein sequence ID" value="GER40595.1"/>
    <property type="molecule type" value="Genomic_DNA"/>
</dbReference>